<keyword evidence="1" id="KW-0812">Transmembrane</keyword>
<evidence type="ECO:0000313" key="2">
    <source>
        <dbReference type="EMBL" id="KAK7305843.1"/>
    </source>
</evidence>
<name>A0AAN9JVD7_CANGL</name>
<proteinExistence type="predicted"/>
<keyword evidence="1" id="KW-1133">Transmembrane helix</keyword>
<dbReference type="EMBL" id="JAYMYQ010000011">
    <property type="protein sequence ID" value="KAK7305843.1"/>
    <property type="molecule type" value="Genomic_DNA"/>
</dbReference>
<dbReference type="Proteomes" id="UP001367508">
    <property type="component" value="Unassembled WGS sequence"/>
</dbReference>
<organism evidence="2 3">
    <name type="scientific">Canavalia gladiata</name>
    <name type="common">Sword bean</name>
    <name type="synonym">Dolichos gladiatus</name>
    <dbReference type="NCBI Taxonomy" id="3824"/>
    <lineage>
        <taxon>Eukaryota</taxon>
        <taxon>Viridiplantae</taxon>
        <taxon>Streptophyta</taxon>
        <taxon>Embryophyta</taxon>
        <taxon>Tracheophyta</taxon>
        <taxon>Spermatophyta</taxon>
        <taxon>Magnoliopsida</taxon>
        <taxon>eudicotyledons</taxon>
        <taxon>Gunneridae</taxon>
        <taxon>Pentapetalae</taxon>
        <taxon>rosids</taxon>
        <taxon>fabids</taxon>
        <taxon>Fabales</taxon>
        <taxon>Fabaceae</taxon>
        <taxon>Papilionoideae</taxon>
        <taxon>50 kb inversion clade</taxon>
        <taxon>NPAAA clade</taxon>
        <taxon>indigoferoid/millettioid clade</taxon>
        <taxon>Phaseoleae</taxon>
        <taxon>Canavalia</taxon>
    </lineage>
</organism>
<comment type="caution">
    <text evidence="2">The sequence shown here is derived from an EMBL/GenBank/DDBJ whole genome shotgun (WGS) entry which is preliminary data.</text>
</comment>
<gene>
    <name evidence="2" type="ORF">VNO77_43755</name>
</gene>
<evidence type="ECO:0000256" key="1">
    <source>
        <dbReference type="SAM" id="Phobius"/>
    </source>
</evidence>
<sequence length="156" mass="18655">MLLRFLHLFLFVNLLRISTRVRELHLTWRNDPCMHFLCFMYFTLKFSAPFFCLVALLTTVKFTFINKMIKISETNLCQMKINWGSPLGLRYGMSISPEFTFADTFWINCASELKTVLAGMRFTLRWHGHDTTIIAQLDYKYTWRICWVRIIIHQAR</sequence>
<accession>A0AAN9JVD7</accession>
<feature type="transmembrane region" description="Helical" evidence="1">
    <location>
        <begin position="39"/>
        <end position="60"/>
    </location>
</feature>
<protein>
    <submittedName>
        <fullName evidence="2">Uncharacterized protein</fullName>
    </submittedName>
</protein>
<keyword evidence="1" id="KW-0472">Membrane</keyword>
<reference evidence="2 3" key="1">
    <citation type="submission" date="2024-01" db="EMBL/GenBank/DDBJ databases">
        <title>The genomes of 5 underutilized Papilionoideae crops provide insights into root nodulation and disease resistanc.</title>
        <authorList>
            <person name="Jiang F."/>
        </authorList>
    </citation>
    <scope>NUCLEOTIDE SEQUENCE [LARGE SCALE GENOMIC DNA]</scope>
    <source>
        <strain evidence="2">LVBAO_FW01</strain>
        <tissue evidence="2">Leaves</tissue>
    </source>
</reference>
<dbReference type="AlphaFoldDB" id="A0AAN9JVD7"/>
<keyword evidence="3" id="KW-1185">Reference proteome</keyword>
<evidence type="ECO:0000313" key="3">
    <source>
        <dbReference type="Proteomes" id="UP001367508"/>
    </source>
</evidence>